<dbReference type="GO" id="GO:0005506">
    <property type="term" value="F:iron ion binding"/>
    <property type="evidence" value="ECO:0007669"/>
    <property type="project" value="InterPro"/>
</dbReference>
<keyword evidence="7" id="KW-0503">Monooxygenase</keyword>
<accession>A0A9P3LDR1</accession>
<dbReference type="GO" id="GO:0020037">
    <property type="term" value="F:heme binding"/>
    <property type="evidence" value="ECO:0007669"/>
    <property type="project" value="InterPro"/>
</dbReference>
<dbReference type="InterPro" id="IPR036396">
    <property type="entry name" value="Cyt_P450_sf"/>
</dbReference>
<dbReference type="EMBL" id="BPQB01000017">
    <property type="protein sequence ID" value="GJE90628.1"/>
    <property type="molecule type" value="Genomic_DNA"/>
</dbReference>
<dbReference type="InterPro" id="IPR002403">
    <property type="entry name" value="Cyt_P450_E_grp-IV"/>
</dbReference>
<evidence type="ECO:0000256" key="8">
    <source>
        <dbReference type="SAM" id="Phobius"/>
    </source>
</evidence>
<keyword evidence="10" id="KW-1185">Reference proteome</keyword>
<evidence type="ECO:0000256" key="2">
    <source>
        <dbReference type="ARBA" id="ARBA00010617"/>
    </source>
</evidence>
<keyword evidence="3 6" id="KW-0479">Metal-binding</keyword>
<protein>
    <submittedName>
        <fullName evidence="9">Cytochrome P450</fullName>
    </submittedName>
</protein>
<sequence length="498" mass="56307">MDSYNSVAIISGLISLVFIVYYLRQDKLQHIPSPRSTGPISSWFAAYQYVNGGAPTIIEEGYRKYKGRVFRVADLNRWTVVVSTPALIEELRKAPEEALSFHEGIRYSLQLDHTFGRDAIEHEYHIPVIRTQLTRHLTPLFADIYDEIVQSFADGMPATERWTSVPVLKTIMRVVSRTSNRIFVGLPYCRDPAFCELGVRFAVDVIKTGVALHLTPIFLRPLVGKLISPASKRVEEGKAIIGKLLEDRLKLFKEHSDSDWPDKPSDMIQWLIEEANEEERTVDSLVLRILVVNFAAIHTSSTSFTHALHTLAAHPECVAPLREEIEGIVRVEGWTKAAVQRMRKLDSFMKECQRLNGLGALAMSRIAVQDYTFADGTRVPKGTLVMAVSRSMHHDDAVYAPDADAFDPWRFARMREADGDASLKHQMVHTSSDYVSFGHGKHACPGRFFAVNELKLMMAHILLTYDVRPEAVIPSGRWIRHSLLADPVATVDFRKRQT</sequence>
<feature type="binding site" description="axial binding residue" evidence="6">
    <location>
        <position position="444"/>
    </location>
    <ligand>
        <name>heme</name>
        <dbReference type="ChEBI" id="CHEBI:30413"/>
    </ligand>
    <ligandPart>
        <name>Fe</name>
        <dbReference type="ChEBI" id="CHEBI:18248"/>
    </ligandPart>
</feature>
<dbReference type="PRINTS" id="PR00465">
    <property type="entry name" value="EP450IV"/>
</dbReference>
<keyword evidence="4 7" id="KW-0560">Oxidoreductase</keyword>
<evidence type="ECO:0000256" key="1">
    <source>
        <dbReference type="ARBA" id="ARBA00001971"/>
    </source>
</evidence>
<keyword evidence="5 6" id="KW-0408">Iron</keyword>
<dbReference type="InterPro" id="IPR017972">
    <property type="entry name" value="Cyt_P450_CS"/>
</dbReference>
<comment type="caution">
    <text evidence="9">The sequence shown here is derived from an EMBL/GenBank/DDBJ whole genome shotgun (WGS) entry which is preliminary data.</text>
</comment>
<evidence type="ECO:0000256" key="4">
    <source>
        <dbReference type="ARBA" id="ARBA00023002"/>
    </source>
</evidence>
<keyword evidence="6 7" id="KW-0349">Heme</keyword>
<dbReference type="Gene3D" id="1.10.630.10">
    <property type="entry name" value="Cytochrome P450"/>
    <property type="match status" value="1"/>
</dbReference>
<dbReference type="Pfam" id="PF00067">
    <property type="entry name" value="p450"/>
    <property type="match status" value="1"/>
</dbReference>
<feature type="transmembrane region" description="Helical" evidence="8">
    <location>
        <begin position="6"/>
        <end position="23"/>
    </location>
</feature>
<dbReference type="GO" id="GO:0004497">
    <property type="term" value="F:monooxygenase activity"/>
    <property type="evidence" value="ECO:0007669"/>
    <property type="project" value="UniProtKB-KW"/>
</dbReference>
<reference evidence="9 10" key="1">
    <citation type="submission" date="2021-08" db="EMBL/GenBank/DDBJ databases">
        <title>Draft Genome Sequence of Phanerochaete sordida strain YK-624.</title>
        <authorList>
            <person name="Mori T."/>
            <person name="Dohra H."/>
            <person name="Suzuki T."/>
            <person name="Kawagishi H."/>
            <person name="Hirai H."/>
        </authorList>
    </citation>
    <scope>NUCLEOTIDE SEQUENCE [LARGE SCALE GENOMIC DNA]</scope>
    <source>
        <strain evidence="9 10">YK-624</strain>
    </source>
</reference>
<keyword evidence="8" id="KW-0472">Membrane</keyword>
<keyword evidence="8" id="KW-0812">Transmembrane</keyword>
<evidence type="ECO:0000313" key="9">
    <source>
        <dbReference type="EMBL" id="GJE90628.1"/>
    </source>
</evidence>
<name>A0A9P3LDR1_9APHY</name>
<dbReference type="SUPFAM" id="SSF48264">
    <property type="entry name" value="Cytochrome P450"/>
    <property type="match status" value="1"/>
</dbReference>
<dbReference type="PANTHER" id="PTHR46206">
    <property type="entry name" value="CYTOCHROME P450"/>
    <property type="match status" value="1"/>
</dbReference>
<organism evidence="9 10">
    <name type="scientific">Phanerochaete sordida</name>
    <dbReference type="NCBI Taxonomy" id="48140"/>
    <lineage>
        <taxon>Eukaryota</taxon>
        <taxon>Fungi</taxon>
        <taxon>Dikarya</taxon>
        <taxon>Basidiomycota</taxon>
        <taxon>Agaricomycotina</taxon>
        <taxon>Agaricomycetes</taxon>
        <taxon>Polyporales</taxon>
        <taxon>Phanerochaetaceae</taxon>
        <taxon>Phanerochaete</taxon>
    </lineage>
</organism>
<evidence type="ECO:0000256" key="5">
    <source>
        <dbReference type="ARBA" id="ARBA00023004"/>
    </source>
</evidence>
<evidence type="ECO:0000256" key="6">
    <source>
        <dbReference type="PIRSR" id="PIRSR602403-1"/>
    </source>
</evidence>
<comment type="similarity">
    <text evidence="2 7">Belongs to the cytochrome P450 family.</text>
</comment>
<dbReference type="GO" id="GO:0016705">
    <property type="term" value="F:oxidoreductase activity, acting on paired donors, with incorporation or reduction of molecular oxygen"/>
    <property type="evidence" value="ECO:0007669"/>
    <property type="project" value="InterPro"/>
</dbReference>
<dbReference type="OrthoDB" id="1844152at2759"/>
<keyword evidence="8" id="KW-1133">Transmembrane helix</keyword>
<dbReference type="CDD" id="cd11041">
    <property type="entry name" value="CYP503A1-like"/>
    <property type="match status" value="1"/>
</dbReference>
<dbReference type="AlphaFoldDB" id="A0A9P3LDR1"/>
<gene>
    <name evidence="9" type="ORF">PsYK624_067720</name>
</gene>
<evidence type="ECO:0000256" key="7">
    <source>
        <dbReference type="RuleBase" id="RU000461"/>
    </source>
</evidence>
<comment type="cofactor">
    <cofactor evidence="1 6">
        <name>heme</name>
        <dbReference type="ChEBI" id="CHEBI:30413"/>
    </cofactor>
</comment>
<evidence type="ECO:0000313" key="10">
    <source>
        <dbReference type="Proteomes" id="UP000703269"/>
    </source>
</evidence>
<dbReference type="PROSITE" id="PS00086">
    <property type="entry name" value="CYTOCHROME_P450"/>
    <property type="match status" value="1"/>
</dbReference>
<evidence type="ECO:0000256" key="3">
    <source>
        <dbReference type="ARBA" id="ARBA00022723"/>
    </source>
</evidence>
<dbReference type="Proteomes" id="UP000703269">
    <property type="component" value="Unassembled WGS sequence"/>
</dbReference>
<proteinExistence type="inferred from homology"/>
<dbReference type="InterPro" id="IPR001128">
    <property type="entry name" value="Cyt_P450"/>
</dbReference>